<name>A0A0G0Z733_UNCC2</name>
<keyword evidence="5" id="KW-0694">RNA-binding</keyword>
<gene>
    <name evidence="5" type="primary">rplD</name>
    <name evidence="7" type="ORF">UU65_C0004G0049</name>
</gene>
<accession>A0A0G0Z733</accession>
<keyword evidence="2 5" id="KW-0689">Ribosomal protein</keyword>
<dbReference type="PANTHER" id="PTHR10746">
    <property type="entry name" value="50S RIBOSOMAL PROTEIN L4"/>
    <property type="match status" value="1"/>
</dbReference>
<dbReference type="InterPro" id="IPR013005">
    <property type="entry name" value="Ribosomal_uL4-like"/>
</dbReference>
<dbReference type="SUPFAM" id="SSF52166">
    <property type="entry name" value="Ribosomal protein L4"/>
    <property type="match status" value="1"/>
</dbReference>
<evidence type="ECO:0000313" key="8">
    <source>
        <dbReference type="Proteomes" id="UP000033869"/>
    </source>
</evidence>
<comment type="function">
    <text evidence="5">One of the primary rRNA binding proteins, this protein initially binds near the 5'-end of the 23S rRNA. It is important during the early stages of 50S assembly. It makes multiple contacts with different domains of the 23S rRNA in the assembled 50S subunit and ribosome.</text>
</comment>
<dbReference type="InterPro" id="IPR002136">
    <property type="entry name" value="Ribosomal_uL4"/>
</dbReference>
<evidence type="ECO:0000256" key="6">
    <source>
        <dbReference type="SAM" id="MobiDB-lite"/>
    </source>
</evidence>
<dbReference type="Proteomes" id="UP000033869">
    <property type="component" value="Unassembled WGS sequence"/>
</dbReference>
<dbReference type="InterPro" id="IPR023574">
    <property type="entry name" value="Ribosomal_uL4_dom_sf"/>
</dbReference>
<evidence type="ECO:0000256" key="2">
    <source>
        <dbReference type="ARBA" id="ARBA00022980"/>
    </source>
</evidence>
<dbReference type="AlphaFoldDB" id="A0A0G0Z733"/>
<comment type="caution">
    <text evidence="7">The sequence shown here is derived from an EMBL/GenBank/DDBJ whole genome shotgun (WGS) entry which is preliminary data.</text>
</comment>
<evidence type="ECO:0000256" key="4">
    <source>
        <dbReference type="ARBA" id="ARBA00035244"/>
    </source>
</evidence>
<dbReference type="GO" id="GO:0005840">
    <property type="term" value="C:ribosome"/>
    <property type="evidence" value="ECO:0007669"/>
    <property type="project" value="UniProtKB-KW"/>
</dbReference>
<sequence length="207" mass="22506">MKVAVYDTKGTKKEDQKLNDKVFGLDVNKALLSEVVILLQSNLRQGTAKTKERGEISGGGRKPWKQKGTGRARTGSIRNPIWRGGGTVFGPTGEQNWYKNIPAKKGAAALLNALSAKAKDGQIVVLKDLNQEKPKTKDLAEVLNKLKVAGKILLVLPEANEIIFKAGKNIPNLKIEVANNLNTLEVMLADTIILANGAEDKMERLAK</sequence>
<evidence type="ECO:0000256" key="1">
    <source>
        <dbReference type="ARBA" id="ARBA00010528"/>
    </source>
</evidence>
<dbReference type="GO" id="GO:0006412">
    <property type="term" value="P:translation"/>
    <property type="evidence" value="ECO:0007669"/>
    <property type="project" value="UniProtKB-UniRule"/>
</dbReference>
<dbReference type="PANTHER" id="PTHR10746:SF6">
    <property type="entry name" value="LARGE RIBOSOMAL SUBUNIT PROTEIN UL4M"/>
    <property type="match status" value="1"/>
</dbReference>
<evidence type="ECO:0000313" key="7">
    <source>
        <dbReference type="EMBL" id="KKS08838.1"/>
    </source>
</evidence>
<dbReference type="GO" id="GO:0019843">
    <property type="term" value="F:rRNA binding"/>
    <property type="evidence" value="ECO:0007669"/>
    <property type="project" value="UniProtKB-UniRule"/>
</dbReference>
<dbReference type="PATRIC" id="fig|1618344.3.peg.976"/>
<organism evidence="7 8">
    <name type="scientific">candidate division CPR2 bacterium GW2011_GWC1_41_48</name>
    <dbReference type="NCBI Taxonomy" id="1618344"/>
    <lineage>
        <taxon>Bacteria</taxon>
        <taxon>Bacteria division CPR2</taxon>
    </lineage>
</organism>
<dbReference type="HAMAP" id="MF_01328_B">
    <property type="entry name" value="Ribosomal_uL4_B"/>
    <property type="match status" value="1"/>
</dbReference>
<dbReference type="GO" id="GO:1990904">
    <property type="term" value="C:ribonucleoprotein complex"/>
    <property type="evidence" value="ECO:0007669"/>
    <property type="project" value="UniProtKB-KW"/>
</dbReference>
<dbReference type="GO" id="GO:0003735">
    <property type="term" value="F:structural constituent of ribosome"/>
    <property type="evidence" value="ECO:0007669"/>
    <property type="project" value="InterPro"/>
</dbReference>
<comment type="function">
    <text evidence="5">Forms part of the polypeptide exit tunnel.</text>
</comment>
<reference evidence="7 8" key="1">
    <citation type="journal article" date="2015" name="Nature">
        <title>rRNA introns, odd ribosomes, and small enigmatic genomes across a large radiation of phyla.</title>
        <authorList>
            <person name="Brown C.T."/>
            <person name="Hug L.A."/>
            <person name="Thomas B.C."/>
            <person name="Sharon I."/>
            <person name="Castelle C.J."/>
            <person name="Singh A."/>
            <person name="Wilkins M.J."/>
            <person name="Williams K.H."/>
            <person name="Banfield J.F."/>
        </authorList>
    </citation>
    <scope>NUCLEOTIDE SEQUENCE [LARGE SCALE GENOMIC DNA]</scope>
</reference>
<dbReference type="NCBIfam" id="TIGR03953">
    <property type="entry name" value="rplD_bact"/>
    <property type="match status" value="1"/>
</dbReference>
<evidence type="ECO:0000256" key="3">
    <source>
        <dbReference type="ARBA" id="ARBA00023274"/>
    </source>
</evidence>
<comment type="similarity">
    <text evidence="1 5">Belongs to the universal ribosomal protein uL4 family.</text>
</comment>
<proteinExistence type="inferred from homology"/>
<keyword evidence="5" id="KW-0699">rRNA-binding</keyword>
<dbReference type="EMBL" id="LCBL01000004">
    <property type="protein sequence ID" value="KKS08838.1"/>
    <property type="molecule type" value="Genomic_DNA"/>
</dbReference>
<evidence type="ECO:0000256" key="5">
    <source>
        <dbReference type="HAMAP-Rule" id="MF_01328"/>
    </source>
</evidence>
<comment type="subunit">
    <text evidence="5">Part of the 50S ribosomal subunit.</text>
</comment>
<keyword evidence="3 5" id="KW-0687">Ribonucleoprotein</keyword>
<dbReference type="Gene3D" id="3.40.1370.10">
    <property type="match status" value="1"/>
</dbReference>
<protein>
    <recommendedName>
        <fullName evidence="4 5">Large ribosomal subunit protein uL4</fullName>
    </recommendedName>
</protein>
<dbReference type="Pfam" id="PF00573">
    <property type="entry name" value="Ribosomal_L4"/>
    <property type="match status" value="1"/>
</dbReference>
<feature type="region of interest" description="Disordered" evidence="6">
    <location>
        <begin position="48"/>
        <end position="77"/>
    </location>
</feature>